<keyword evidence="3" id="KW-1185">Reference proteome</keyword>
<evidence type="ECO:0000313" key="2">
    <source>
        <dbReference type="EMBL" id="TKR89400.1"/>
    </source>
</evidence>
<name>A0A4U5P0V5_STECR</name>
<feature type="region of interest" description="Disordered" evidence="1">
    <location>
        <begin position="1"/>
        <end position="22"/>
    </location>
</feature>
<reference evidence="2 3" key="2">
    <citation type="journal article" date="2019" name="G3 (Bethesda)">
        <title>Hybrid Assembly of the Genome of the Entomopathogenic Nematode Steinernema carpocapsae Identifies the X-Chromosome.</title>
        <authorList>
            <person name="Serra L."/>
            <person name="Macchietto M."/>
            <person name="Macias-Munoz A."/>
            <person name="McGill C.J."/>
            <person name="Rodriguez I.M."/>
            <person name="Rodriguez B."/>
            <person name="Murad R."/>
            <person name="Mortazavi A."/>
        </authorList>
    </citation>
    <scope>NUCLEOTIDE SEQUENCE [LARGE SCALE GENOMIC DNA]</scope>
    <source>
        <strain evidence="2 3">ALL</strain>
    </source>
</reference>
<gene>
    <name evidence="2" type="ORF">L596_013508</name>
</gene>
<evidence type="ECO:0000313" key="3">
    <source>
        <dbReference type="Proteomes" id="UP000298663"/>
    </source>
</evidence>
<dbReference type="EMBL" id="AZBU02000003">
    <property type="protein sequence ID" value="TKR89400.1"/>
    <property type="molecule type" value="Genomic_DNA"/>
</dbReference>
<feature type="compositionally biased region" description="Basic residues" evidence="1">
    <location>
        <begin position="10"/>
        <end position="20"/>
    </location>
</feature>
<reference evidence="2 3" key="1">
    <citation type="journal article" date="2015" name="Genome Biol.">
        <title>Comparative genomics of Steinernema reveals deeply conserved gene regulatory networks.</title>
        <authorList>
            <person name="Dillman A.R."/>
            <person name="Macchietto M."/>
            <person name="Porter C.F."/>
            <person name="Rogers A."/>
            <person name="Williams B."/>
            <person name="Antoshechkin I."/>
            <person name="Lee M.M."/>
            <person name="Goodwin Z."/>
            <person name="Lu X."/>
            <person name="Lewis E.E."/>
            <person name="Goodrich-Blair H."/>
            <person name="Stock S.P."/>
            <person name="Adams B.J."/>
            <person name="Sternberg P.W."/>
            <person name="Mortazavi A."/>
        </authorList>
    </citation>
    <scope>NUCLEOTIDE SEQUENCE [LARGE SCALE GENOMIC DNA]</scope>
    <source>
        <strain evidence="2 3">ALL</strain>
    </source>
</reference>
<dbReference type="Proteomes" id="UP000298663">
    <property type="component" value="Unassembled WGS sequence"/>
</dbReference>
<organism evidence="2 3">
    <name type="scientific">Steinernema carpocapsae</name>
    <name type="common">Entomopathogenic nematode</name>
    <dbReference type="NCBI Taxonomy" id="34508"/>
    <lineage>
        <taxon>Eukaryota</taxon>
        <taxon>Metazoa</taxon>
        <taxon>Ecdysozoa</taxon>
        <taxon>Nematoda</taxon>
        <taxon>Chromadorea</taxon>
        <taxon>Rhabditida</taxon>
        <taxon>Tylenchina</taxon>
        <taxon>Panagrolaimomorpha</taxon>
        <taxon>Strongyloidoidea</taxon>
        <taxon>Steinernematidae</taxon>
        <taxon>Steinernema</taxon>
    </lineage>
</organism>
<proteinExistence type="predicted"/>
<dbReference type="AlphaFoldDB" id="A0A4U5P0V5"/>
<sequence>MAGQAPVTLRQKRSKLRAPKRRDYSGMLSAVDEAAVRLRRATATLKKPVKEKERSMSPIVDALRSNPALASFVDSLPISVSEMSACTDKTLTDNLKTFTAANYVRYVREKLISDALASCYVLADGVQFVVLEKPNDGNHACYFLLATDGSRIILERTPEDSILIITGPRCSNVRYVGLEYGH</sequence>
<evidence type="ECO:0000256" key="1">
    <source>
        <dbReference type="SAM" id="MobiDB-lite"/>
    </source>
</evidence>
<comment type="caution">
    <text evidence="2">The sequence shown here is derived from an EMBL/GenBank/DDBJ whole genome shotgun (WGS) entry which is preliminary data.</text>
</comment>
<accession>A0A4U5P0V5</accession>
<protein>
    <submittedName>
        <fullName evidence="2">Uncharacterized protein</fullName>
    </submittedName>
</protein>